<keyword evidence="1" id="KW-0472">Membrane</keyword>
<accession>A0ABT8GPV4</accession>
<dbReference type="RefSeq" id="WP_301137757.1">
    <property type="nucleotide sequence ID" value="NZ_JAUHTQ010000004.1"/>
</dbReference>
<feature type="transmembrane region" description="Helical" evidence="1">
    <location>
        <begin position="273"/>
        <end position="294"/>
    </location>
</feature>
<comment type="caution">
    <text evidence="2">The sequence shown here is derived from an EMBL/GenBank/DDBJ whole genome shotgun (WGS) entry which is preliminary data.</text>
</comment>
<reference evidence="2" key="1">
    <citation type="submission" date="2023-07" db="EMBL/GenBank/DDBJ databases">
        <title>Ureibacillus sp. isolated from freshwater well.</title>
        <authorList>
            <person name="Kirdat K."/>
            <person name="Bhatt A."/>
            <person name="Teware R."/>
            <person name="Bhavsar Y."/>
            <person name="Yadav A."/>
        </authorList>
    </citation>
    <scope>NUCLEOTIDE SEQUENCE</scope>
    <source>
        <strain evidence="2">BA0131</strain>
    </source>
</reference>
<name>A0ABT8GPV4_9BACL</name>
<keyword evidence="3" id="KW-1185">Reference proteome</keyword>
<protein>
    <submittedName>
        <fullName evidence="2">Uncharacterized protein</fullName>
    </submittedName>
</protein>
<sequence length="295" mass="34366">MNLDEQLRNLTRAERSTSEKEKTLQLIQSKLEKNRRKSSWSYGIVLVSMCTVFLFLLLTSTATFPINEVENTSAPFGEIDEQTTIEKVFVLENTNPQSNLNLKSIFYPLKESTAESESFDEIFQILHKAKEHAVPWDGTIFDENSGKDFHFQFSNDKELYVKLNTEQTKVLIDPYAKMKYVLANEEWKVLNLFYYETAENQPWSTTKKVILASAFILFIGSGIVFQRLEKKSLKTRTESEDNQKSYPFLKGTISIIGVLSYVIKYLIQKQPILWNYKMIQWSICISFLVFLVFFI</sequence>
<evidence type="ECO:0000313" key="3">
    <source>
        <dbReference type="Proteomes" id="UP001172743"/>
    </source>
</evidence>
<evidence type="ECO:0000313" key="2">
    <source>
        <dbReference type="EMBL" id="MDN4493448.1"/>
    </source>
</evidence>
<feature type="transmembrane region" description="Helical" evidence="1">
    <location>
        <begin position="40"/>
        <end position="58"/>
    </location>
</feature>
<keyword evidence="1" id="KW-0812">Transmembrane</keyword>
<dbReference type="Proteomes" id="UP001172743">
    <property type="component" value="Unassembled WGS sequence"/>
</dbReference>
<keyword evidence="1" id="KW-1133">Transmembrane helix</keyword>
<dbReference type="EMBL" id="JAUHTQ010000004">
    <property type="protein sequence ID" value="MDN4493448.1"/>
    <property type="molecule type" value="Genomic_DNA"/>
</dbReference>
<feature type="transmembrane region" description="Helical" evidence="1">
    <location>
        <begin position="248"/>
        <end position="267"/>
    </location>
</feature>
<proteinExistence type="predicted"/>
<evidence type="ECO:0000256" key="1">
    <source>
        <dbReference type="SAM" id="Phobius"/>
    </source>
</evidence>
<organism evidence="2 3">
    <name type="scientific">Ureibacillus aquaedulcis</name>
    <dbReference type="NCBI Taxonomy" id="3058421"/>
    <lineage>
        <taxon>Bacteria</taxon>
        <taxon>Bacillati</taxon>
        <taxon>Bacillota</taxon>
        <taxon>Bacilli</taxon>
        <taxon>Bacillales</taxon>
        <taxon>Caryophanaceae</taxon>
        <taxon>Ureibacillus</taxon>
    </lineage>
</organism>
<feature type="transmembrane region" description="Helical" evidence="1">
    <location>
        <begin position="209"/>
        <end position="228"/>
    </location>
</feature>
<gene>
    <name evidence="2" type="ORF">QYB95_07865</name>
</gene>